<dbReference type="SUPFAM" id="SSF56112">
    <property type="entry name" value="Protein kinase-like (PK-like)"/>
    <property type="match status" value="1"/>
</dbReference>
<gene>
    <name evidence="1" type="ORF">GCM10011398_31030</name>
</gene>
<evidence type="ECO:0008006" key="3">
    <source>
        <dbReference type="Google" id="ProtNLM"/>
    </source>
</evidence>
<dbReference type="RefSeq" id="WP_188456287.1">
    <property type="nucleotide sequence ID" value="NZ_BMFR01000016.1"/>
</dbReference>
<comment type="caution">
    <text evidence="1">The sequence shown here is derived from an EMBL/GenBank/DDBJ whole genome shotgun (WGS) entry which is preliminary data.</text>
</comment>
<dbReference type="Pfam" id="PF04655">
    <property type="entry name" value="APH_6_hur"/>
    <property type="match status" value="1"/>
</dbReference>
<sequence>MYLQKQFVQTVRLYFKEQGKEWLQDLPSLIQYCENKWSVKMHEPYTLSVNYVAPATMQNGKEAVVKICIPGSGFLAELEALQLFHKKIVQLIDYNKENGILILEKLSPGCTLAEITDEEEACQIAANVMKELAAPAPINTRIPTIMTREEELRKIVKENTNGIGPISAQTLQKALKVFTYMNHTTKQQLLLHGDFHHYNILAAGDGGWKAIDPKGLIGEIEYDLIQYLLNNLPDKGVYEVIKRRVEIFANELNLDRERILLWGYCHTVLATSWTVDNEAYNKDFFQMIAVFEKLYDDIYGIQNNESFNR</sequence>
<reference evidence="1" key="2">
    <citation type="submission" date="2020-09" db="EMBL/GenBank/DDBJ databases">
        <authorList>
            <person name="Sun Q."/>
            <person name="Zhou Y."/>
        </authorList>
    </citation>
    <scope>NUCLEOTIDE SEQUENCE</scope>
    <source>
        <strain evidence="1">CGMCC 1.12754</strain>
    </source>
</reference>
<proteinExistence type="predicted"/>
<dbReference type="EMBL" id="BMFR01000016">
    <property type="protein sequence ID" value="GGG83239.1"/>
    <property type="molecule type" value="Genomic_DNA"/>
</dbReference>
<dbReference type="GO" id="GO:0019748">
    <property type="term" value="P:secondary metabolic process"/>
    <property type="evidence" value="ECO:0007669"/>
    <property type="project" value="InterPro"/>
</dbReference>
<name>A0A917HL73_9BACI</name>
<protein>
    <recommendedName>
        <fullName evidence="3">Hydrogenase expression protein HypB</fullName>
    </recommendedName>
</protein>
<dbReference type="Proteomes" id="UP000622860">
    <property type="component" value="Unassembled WGS sequence"/>
</dbReference>
<dbReference type="InterPro" id="IPR011009">
    <property type="entry name" value="Kinase-like_dom_sf"/>
</dbReference>
<keyword evidence="2" id="KW-1185">Reference proteome</keyword>
<evidence type="ECO:0000313" key="1">
    <source>
        <dbReference type="EMBL" id="GGG83239.1"/>
    </source>
</evidence>
<accession>A0A917HL73</accession>
<dbReference type="AlphaFoldDB" id="A0A917HL73"/>
<evidence type="ECO:0000313" key="2">
    <source>
        <dbReference type="Proteomes" id="UP000622860"/>
    </source>
</evidence>
<dbReference type="GO" id="GO:0016773">
    <property type="term" value="F:phosphotransferase activity, alcohol group as acceptor"/>
    <property type="evidence" value="ECO:0007669"/>
    <property type="project" value="InterPro"/>
</dbReference>
<dbReference type="InterPro" id="IPR006748">
    <property type="entry name" value="NH2Glyco/OHUrea_AB-resist_kin"/>
</dbReference>
<reference evidence="1" key="1">
    <citation type="journal article" date="2014" name="Int. J. Syst. Evol. Microbiol.">
        <title>Complete genome sequence of Corynebacterium casei LMG S-19264T (=DSM 44701T), isolated from a smear-ripened cheese.</title>
        <authorList>
            <consortium name="US DOE Joint Genome Institute (JGI-PGF)"/>
            <person name="Walter F."/>
            <person name="Albersmeier A."/>
            <person name="Kalinowski J."/>
            <person name="Ruckert C."/>
        </authorList>
    </citation>
    <scope>NUCLEOTIDE SEQUENCE</scope>
    <source>
        <strain evidence="1">CGMCC 1.12754</strain>
    </source>
</reference>
<organism evidence="1 2">
    <name type="scientific">Virgibacillus oceani</name>
    <dbReference type="NCBI Taxonomy" id="1479511"/>
    <lineage>
        <taxon>Bacteria</taxon>
        <taxon>Bacillati</taxon>
        <taxon>Bacillota</taxon>
        <taxon>Bacilli</taxon>
        <taxon>Bacillales</taxon>
        <taxon>Bacillaceae</taxon>
        <taxon>Virgibacillus</taxon>
    </lineage>
</organism>